<evidence type="ECO:0000313" key="2">
    <source>
        <dbReference type="Proteomes" id="UP001055172"/>
    </source>
</evidence>
<keyword evidence="2" id="KW-1185">Reference proteome</keyword>
<protein>
    <submittedName>
        <fullName evidence="1">Uncharacterized protein</fullName>
    </submittedName>
</protein>
<organism evidence="1 2">
    <name type="scientific">Colletotrichum liriopes</name>
    <dbReference type="NCBI Taxonomy" id="708192"/>
    <lineage>
        <taxon>Eukaryota</taxon>
        <taxon>Fungi</taxon>
        <taxon>Dikarya</taxon>
        <taxon>Ascomycota</taxon>
        <taxon>Pezizomycotina</taxon>
        <taxon>Sordariomycetes</taxon>
        <taxon>Hypocreomycetidae</taxon>
        <taxon>Glomerellales</taxon>
        <taxon>Glomerellaceae</taxon>
        <taxon>Colletotrichum</taxon>
        <taxon>Colletotrichum spaethianum species complex</taxon>
    </lineage>
</organism>
<dbReference type="EMBL" id="BPPX01000038">
    <property type="protein sequence ID" value="GJC89122.1"/>
    <property type="molecule type" value="Genomic_DNA"/>
</dbReference>
<proteinExistence type="predicted"/>
<accession>A0AA37GY09</accession>
<gene>
    <name evidence="1" type="ORF">ColLi_11959</name>
</gene>
<sequence>MSVTTEKLSVGASWIFRIANAAVPSIVSFAQNLKVASMDVHRVYREMVVDNDSDMTDIIRYCRKDVLRFREILGIVFRRLKV</sequence>
<dbReference type="AlphaFoldDB" id="A0AA37GY09"/>
<reference evidence="1 2" key="1">
    <citation type="submission" date="2021-07" db="EMBL/GenBank/DDBJ databases">
        <title>Genome data of Colletotrichum spaethianum.</title>
        <authorList>
            <person name="Utami Y.D."/>
            <person name="Hiruma K."/>
        </authorList>
    </citation>
    <scope>NUCLEOTIDE SEQUENCE [LARGE SCALE GENOMIC DNA]</scope>
    <source>
        <strain evidence="1 2">MAFF 242679</strain>
    </source>
</reference>
<evidence type="ECO:0000313" key="1">
    <source>
        <dbReference type="EMBL" id="GJC89122.1"/>
    </source>
</evidence>
<dbReference type="Proteomes" id="UP001055172">
    <property type="component" value="Unassembled WGS sequence"/>
</dbReference>
<name>A0AA37GY09_9PEZI</name>
<comment type="caution">
    <text evidence="1">The sequence shown here is derived from an EMBL/GenBank/DDBJ whole genome shotgun (WGS) entry which is preliminary data.</text>
</comment>